<dbReference type="OMA" id="CLGGFGK"/>
<dbReference type="Gene3D" id="3.30.300.90">
    <property type="entry name" value="BolA-like"/>
    <property type="match status" value="1"/>
</dbReference>
<dbReference type="Pfam" id="PF01722">
    <property type="entry name" value="BolA"/>
    <property type="match status" value="1"/>
</dbReference>
<dbReference type="VEuPathDB" id="FungiDB:DIURU_004446"/>
<evidence type="ECO:0008006" key="4">
    <source>
        <dbReference type="Google" id="ProtNLM"/>
    </source>
</evidence>
<accession>A0A642UH77</accession>
<dbReference type="Proteomes" id="UP000449547">
    <property type="component" value="Unassembled WGS sequence"/>
</dbReference>
<dbReference type="SUPFAM" id="SSF82657">
    <property type="entry name" value="BolA-like"/>
    <property type="match status" value="1"/>
</dbReference>
<dbReference type="GeneID" id="54783097"/>
<dbReference type="EMBL" id="SWFT01000130">
    <property type="protein sequence ID" value="KAA8899065.1"/>
    <property type="molecule type" value="Genomic_DNA"/>
</dbReference>
<name>A0A642UH77_DIURU</name>
<evidence type="ECO:0000313" key="3">
    <source>
        <dbReference type="Proteomes" id="UP000449547"/>
    </source>
</evidence>
<sequence length="112" mass="12676">MLRRFVRMATTYSSATPGPIELSICQKVTDALNPSHLKVANDSKKHAHHEGMVGADNVKESHFRLEIVSDKFQGLNLPARHRLVYGLLDDEFQNKGLHALQLKTKTPTEWNK</sequence>
<evidence type="ECO:0000256" key="1">
    <source>
        <dbReference type="RuleBase" id="RU003860"/>
    </source>
</evidence>
<dbReference type="PANTHER" id="PTHR46230:SF7">
    <property type="entry name" value="BOLA-LIKE PROTEIN 1"/>
    <property type="match status" value="1"/>
</dbReference>
<comment type="caution">
    <text evidence="2">The sequence shown here is derived from an EMBL/GenBank/DDBJ whole genome shotgun (WGS) entry which is preliminary data.</text>
</comment>
<dbReference type="PIRSF" id="PIRSF003113">
    <property type="entry name" value="BolA"/>
    <property type="match status" value="1"/>
</dbReference>
<dbReference type="RefSeq" id="XP_034010742.1">
    <property type="nucleotide sequence ID" value="XM_034157320.1"/>
</dbReference>
<dbReference type="PANTHER" id="PTHR46230">
    <property type="match status" value="1"/>
</dbReference>
<proteinExistence type="inferred from homology"/>
<dbReference type="InterPro" id="IPR036065">
    <property type="entry name" value="BolA-like_sf"/>
</dbReference>
<reference evidence="2 3" key="1">
    <citation type="submission" date="2019-07" db="EMBL/GenBank/DDBJ databases">
        <title>Genome assembly of two rare yeast pathogens: Diutina rugosa and Trichomonascus ciferrii.</title>
        <authorList>
            <person name="Mixao V."/>
            <person name="Saus E."/>
            <person name="Hansen A."/>
            <person name="Lass-Flor C."/>
            <person name="Gabaldon T."/>
        </authorList>
    </citation>
    <scope>NUCLEOTIDE SEQUENCE [LARGE SCALE GENOMIC DNA]</scope>
    <source>
        <strain evidence="2 3">CBS 613</strain>
    </source>
</reference>
<dbReference type="InterPro" id="IPR002634">
    <property type="entry name" value="BolA"/>
</dbReference>
<protein>
    <recommendedName>
        <fullName evidence="4">BolA protein</fullName>
    </recommendedName>
</protein>
<comment type="similarity">
    <text evidence="1">Belongs to the BolA/IbaG family.</text>
</comment>
<dbReference type="OrthoDB" id="411584at2759"/>
<dbReference type="GO" id="GO:0005759">
    <property type="term" value="C:mitochondrial matrix"/>
    <property type="evidence" value="ECO:0007669"/>
    <property type="project" value="TreeGrafter"/>
</dbReference>
<gene>
    <name evidence="2" type="ORF">DIURU_004446</name>
</gene>
<dbReference type="AlphaFoldDB" id="A0A642UH77"/>
<keyword evidence="3" id="KW-1185">Reference proteome</keyword>
<organism evidence="2 3">
    <name type="scientific">Diutina rugosa</name>
    <name type="common">Yeast</name>
    <name type="synonym">Candida rugosa</name>
    <dbReference type="NCBI Taxonomy" id="5481"/>
    <lineage>
        <taxon>Eukaryota</taxon>
        <taxon>Fungi</taxon>
        <taxon>Dikarya</taxon>
        <taxon>Ascomycota</taxon>
        <taxon>Saccharomycotina</taxon>
        <taxon>Pichiomycetes</taxon>
        <taxon>Debaryomycetaceae</taxon>
        <taxon>Diutina</taxon>
    </lineage>
</organism>
<dbReference type="GO" id="GO:0044572">
    <property type="term" value="P:[4Fe-4S] cluster assembly"/>
    <property type="evidence" value="ECO:0007669"/>
    <property type="project" value="TreeGrafter"/>
</dbReference>
<evidence type="ECO:0000313" key="2">
    <source>
        <dbReference type="EMBL" id="KAA8899065.1"/>
    </source>
</evidence>